<keyword evidence="11" id="KW-1185">Reference proteome</keyword>
<dbReference type="GO" id="GO:0008803">
    <property type="term" value="F:bis(5'-nucleosyl)-tetraphosphatase (symmetrical) activity"/>
    <property type="evidence" value="ECO:0007669"/>
    <property type="project" value="UniProtKB-EC"/>
</dbReference>
<reference evidence="10 11" key="1">
    <citation type="submission" date="2024-09" db="EMBL/GenBank/DDBJ databases">
        <authorList>
            <person name="Sun Q."/>
            <person name="Mori K."/>
        </authorList>
    </citation>
    <scope>NUCLEOTIDE SEQUENCE [LARGE SCALE GENOMIC DNA]</scope>
    <source>
        <strain evidence="10 11">CCM 8677</strain>
    </source>
</reference>
<comment type="function">
    <text evidence="1">Hydrolyzes diadenosine 5',5'''-P1,P4-tetraphosphate to yield ADP.</text>
</comment>
<protein>
    <recommendedName>
        <fullName evidence="3">bis(5'-nucleosyl)-tetraphosphatase (symmetrical)</fullName>
        <ecNumber evidence="3">3.6.1.41</ecNumber>
    </recommendedName>
    <alternativeName>
        <fullName evidence="6">Ap4A hydrolase</fullName>
    </alternativeName>
    <alternativeName>
        <fullName evidence="5">Diadenosine 5',5'''-P1,P4-tetraphosphate pyrophosphohydrolase</fullName>
    </alternativeName>
    <alternativeName>
        <fullName evidence="7">Diadenosine tetraphosphatase</fullName>
    </alternativeName>
</protein>
<dbReference type="SUPFAM" id="SSF56300">
    <property type="entry name" value="Metallo-dependent phosphatases"/>
    <property type="match status" value="1"/>
</dbReference>
<sequence length="274" mass="30944">MSTTTIVIGDVQGCYDQLVELIAKIDHIDPQARLLFAGDLINRGPNSLATLRLIKSLGTRAESVLGNHDLHLLAVACGARSLHRSDTLSDILEADDREELLHWIRHRPMALEMENHLLVHAGVFASWDKTKTLQLAQEIETELRSDRWQDLVRNMYGNTPTLWHDQLQGTERQRCIINALTRMRFCHADGSMDFALKEGAEKAPNHLTPWFDLSNRRSQDCTLIFGHWSSLGLVLRDNLISLDTGCVWGGQLTAVRLEDRLVLQCANRNGLPIE</sequence>
<dbReference type="NCBIfam" id="TIGR00668">
    <property type="entry name" value="apaH"/>
    <property type="match status" value="1"/>
</dbReference>
<dbReference type="CDD" id="cd07422">
    <property type="entry name" value="MPP_ApaH"/>
    <property type="match status" value="1"/>
</dbReference>
<dbReference type="RefSeq" id="WP_390210636.1">
    <property type="nucleotide sequence ID" value="NZ_JBHLXJ010000005.1"/>
</dbReference>
<organism evidence="10 11">
    <name type="scientific">Undibacterium danionis</name>
    <dbReference type="NCBI Taxonomy" id="1812100"/>
    <lineage>
        <taxon>Bacteria</taxon>
        <taxon>Pseudomonadati</taxon>
        <taxon>Pseudomonadota</taxon>
        <taxon>Betaproteobacteria</taxon>
        <taxon>Burkholderiales</taxon>
        <taxon>Oxalobacteraceae</taxon>
        <taxon>Undibacterium</taxon>
    </lineage>
</organism>
<gene>
    <name evidence="10" type="ORF">ACFFJH_05295</name>
</gene>
<evidence type="ECO:0000313" key="11">
    <source>
        <dbReference type="Proteomes" id="UP001589844"/>
    </source>
</evidence>
<evidence type="ECO:0000256" key="7">
    <source>
        <dbReference type="ARBA" id="ARBA00033210"/>
    </source>
</evidence>
<dbReference type="EMBL" id="JBHLXJ010000005">
    <property type="protein sequence ID" value="MFC0349211.1"/>
    <property type="molecule type" value="Genomic_DNA"/>
</dbReference>
<evidence type="ECO:0000256" key="3">
    <source>
        <dbReference type="ARBA" id="ARBA00012506"/>
    </source>
</evidence>
<keyword evidence="4 10" id="KW-0378">Hydrolase</keyword>
<dbReference type="Gene3D" id="3.60.21.10">
    <property type="match status" value="1"/>
</dbReference>
<evidence type="ECO:0000256" key="6">
    <source>
        <dbReference type="ARBA" id="ARBA00032248"/>
    </source>
</evidence>
<dbReference type="PANTHER" id="PTHR40942:SF4">
    <property type="entry name" value="CYTOCHROME C5"/>
    <property type="match status" value="1"/>
</dbReference>
<dbReference type="EC" id="3.6.1.41" evidence="3"/>
<comment type="catalytic activity">
    <reaction evidence="8">
        <text>P(1),P(4)-bis(5'-adenosyl) tetraphosphate + H2O = 2 ADP + 2 H(+)</text>
        <dbReference type="Rhea" id="RHEA:24252"/>
        <dbReference type="ChEBI" id="CHEBI:15377"/>
        <dbReference type="ChEBI" id="CHEBI:15378"/>
        <dbReference type="ChEBI" id="CHEBI:58141"/>
        <dbReference type="ChEBI" id="CHEBI:456216"/>
        <dbReference type="EC" id="3.6.1.41"/>
    </reaction>
</comment>
<dbReference type="Proteomes" id="UP001589844">
    <property type="component" value="Unassembled WGS sequence"/>
</dbReference>
<dbReference type="PIRSF" id="PIRSF000903">
    <property type="entry name" value="B5n-ttraPtase_sm"/>
    <property type="match status" value="1"/>
</dbReference>
<dbReference type="PANTHER" id="PTHR40942">
    <property type="match status" value="1"/>
</dbReference>
<dbReference type="InterPro" id="IPR029052">
    <property type="entry name" value="Metallo-depent_PP-like"/>
</dbReference>
<evidence type="ECO:0000259" key="9">
    <source>
        <dbReference type="Pfam" id="PF00149"/>
    </source>
</evidence>
<dbReference type="Pfam" id="PF00149">
    <property type="entry name" value="Metallophos"/>
    <property type="match status" value="1"/>
</dbReference>
<evidence type="ECO:0000256" key="5">
    <source>
        <dbReference type="ARBA" id="ARBA00031248"/>
    </source>
</evidence>
<evidence type="ECO:0000313" key="10">
    <source>
        <dbReference type="EMBL" id="MFC0349211.1"/>
    </source>
</evidence>
<evidence type="ECO:0000256" key="4">
    <source>
        <dbReference type="ARBA" id="ARBA00022801"/>
    </source>
</evidence>
<accession>A0ABV6IDU1</accession>
<name>A0ABV6IDU1_9BURK</name>
<dbReference type="InterPro" id="IPR004843">
    <property type="entry name" value="Calcineurin-like_PHP"/>
</dbReference>
<proteinExistence type="inferred from homology"/>
<dbReference type="InterPro" id="IPR004617">
    <property type="entry name" value="ApaH"/>
</dbReference>
<comment type="caution">
    <text evidence="10">The sequence shown here is derived from an EMBL/GenBank/DDBJ whole genome shotgun (WGS) entry which is preliminary data.</text>
</comment>
<dbReference type="NCBIfam" id="NF001204">
    <property type="entry name" value="PRK00166.1"/>
    <property type="match status" value="1"/>
</dbReference>
<feature type="domain" description="Calcineurin-like phosphoesterase" evidence="9">
    <location>
        <begin position="5"/>
        <end position="150"/>
    </location>
</feature>
<evidence type="ECO:0000256" key="8">
    <source>
        <dbReference type="ARBA" id="ARBA00049417"/>
    </source>
</evidence>
<evidence type="ECO:0000256" key="1">
    <source>
        <dbReference type="ARBA" id="ARBA00003413"/>
    </source>
</evidence>
<comment type="similarity">
    <text evidence="2">Belongs to the Ap4A hydrolase family.</text>
</comment>
<evidence type="ECO:0000256" key="2">
    <source>
        <dbReference type="ARBA" id="ARBA00005419"/>
    </source>
</evidence>